<name>A0A9X6Z5X2_BACTU</name>
<dbReference type="GO" id="GO:0006302">
    <property type="term" value="P:double-strand break repair"/>
    <property type="evidence" value="ECO:0007669"/>
    <property type="project" value="InterPro"/>
</dbReference>
<dbReference type="GO" id="GO:0004527">
    <property type="term" value="F:exonuclease activity"/>
    <property type="evidence" value="ECO:0007669"/>
    <property type="project" value="UniProtKB-KW"/>
</dbReference>
<dbReference type="GO" id="GO:0016887">
    <property type="term" value="F:ATP hydrolysis activity"/>
    <property type="evidence" value="ECO:0007669"/>
    <property type="project" value="InterPro"/>
</dbReference>
<keyword evidence="6" id="KW-0378">Hydrolase</keyword>
<evidence type="ECO:0000256" key="4">
    <source>
        <dbReference type="SAM" id="Coils"/>
    </source>
</evidence>
<dbReference type="Pfam" id="PF13476">
    <property type="entry name" value="AAA_23"/>
    <property type="match status" value="1"/>
</dbReference>
<feature type="coiled-coil region" evidence="4">
    <location>
        <begin position="201"/>
        <end position="234"/>
    </location>
</feature>
<dbReference type="PANTHER" id="PTHR32114">
    <property type="entry name" value="ABC TRANSPORTER ABCH.3"/>
    <property type="match status" value="1"/>
</dbReference>
<keyword evidence="6" id="KW-0540">Nuclease</keyword>
<keyword evidence="4" id="KW-0175">Coiled coil</keyword>
<protein>
    <recommendedName>
        <fullName evidence="3">Nuclease SbcCD subunit C</fullName>
    </recommendedName>
</protein>
<dbReference type="PANTHER" id="PTHR32114:SF2">
    <property type="entry name" value="ABC TRANSPORTER ABCH.3"/>
    <property type="match status" value="1"/>
</dbReference>
<sequence>MNVLANINEIFVEGFQSHTNSHFNLGNGLNVITGPSDSGKTSIIRAVRWVAFNEPQGEAFVNESVGQATVAIHMDNGIIISKHRRKGKTSYRIQTDPGDAGSVFEKSEVPEEVKQLLGITKQTFGDFVTALNFAFQLEAPFLISETPSSGAKVLGKLAGTEAVDLAVKSVSKDTYAARQERLLAEKEIERLAGNLLEYLDVDDKVQQLKTAESLMEHAEELHKKKEVLQQLQTQQQIAFEKFRVAFVEYETLSKVPVLIQILEQTEKDQQCLQTLLDLQKRYESLSTAKKTLTDTLKQFDGLVEVSNLLQDSTKSEERYSLLSILSQNYKKYSQVLQEAQLQVGKLTVIENIDVAVIEEEVKKTDELKKLFVQHSVVKQSYEKLSVDVTRLSIPGNTSDQLQECETSITQLSQMSVLLQKHQNIHNYYMSWTSRVERLNVPREVVIQIANAENNVTHLVELKELLRNYMIWHQRACHSTSTLELYEKHIENYTKELEETWNEAGGVCPLCESPMSFEHSH</sequence>
<proteinExistence type="inferred from homology"/>
<comment type="caution">
    <text evidence="6">The sequence shown here is derived from an EMBL/GenBank/DDBJ whole genome shotgun (WGS) entry which is preliminary data.</text>
</comment>
<evidence type="ECO:0000256" key="2">
    <source>
        <dbReference type="ARBA" id="ARBA00011322"/>
    </source>
</evidence>
<comment type="similarity">
    <text evidence="1">Belongs to the SMC family. SbcC subfamily.</text>
</comment>
<evidence type="ECO:0000256" key="1">
    <source>
        <dbReference type="ARBA" id="ARBA00006930"/>
    </source>
</evidence>
<keyword evidence="6" id="KW-0269">Exonuclease</keyword>
<dbReference type="Gene3D" id="3.40.50.300">
    <property type="entry name" value="P-loop containing nucleotide triphosphate hydrolases"/>
    <property type="match status" value="1"/>
</dbReference>
<feature type="domain" description="Rad50/SbcC-type AAA" evidence="5">
    <location>
        <begin position="11"/>
        <end position="298"/>
    </location>
</feature>
<evidence type="ECO:0000313" key="7">
    <source>
        <dbReference type="Proteomes" id="UP000220397"/>
    </source>
</evidence>
<dbReference type="InterPro" id="IPR027417">
    <property type="entry name" value="P-loop_NTPase"/>
</dbReference>
<accession>A0A9X6Z5X2</accession>
<reference evidence="6 7" key="1">
    <citation type="submission" date="2017-09" db="EMBL/GenBank/DDBJ databases">
        <title>Large-scale bioinformatics analysis of Bacillus genomes uncovers conserved roles of natural products in bacterial physiology.</title>
        <authorList>
            <consortium name="Agbiome Team Llc"/>
            <person name="Bleich R.M."/>
            <person name="Kirk G.J."/>
            <person name="Santa Maria K.C."/>
            <person name="Allen S.E."/>
            <person name="Farag S."/>
            <person name="Shank E.A."/>
            <person name="Bowers A."/>
        </authorList>
    </citation>
    <scope>NUCLEOTIDE SEQUENCE [LARGE SCALE GENOMIC DNA]</scope>
    <source>
        <strain evidence="6 7">AFS015413</strain>
    </source>
</reference>
<gene>
    <name evidence="6" type="ORF">CN398_08620</name>
</gene>
<dbReference type="SUPFAM" id="SSF52540">
    <property type="entry name" value="P-loop containing nucleoside triphosphate hydrolases"/>
    <property type="match status" value="1"/>
</dbReference>
<dbReference type="InterPro" id="IPR038729">
    <property type="entry name" value="Rad50/SbcC_AAA"/>
</dbReference>
<dbReference type="AlphaFoldDB" id="A0A9X6Z5X2"/>
<evidence type="ECO:0000313" key="6">
    <source>
        <dbReference type="EMBL" id="PFB08333.1"/>
    </source>
</evidence>
<dbReference type="EMBL" id="NTUS01000024">
    <property type="protein sequence ID" value="PFB08333.1"/>
    <property type="molecule type" value="Genomic_DNA"/>
</dbReference>
<evidence type="ECO:0000256" key="3">
    <source>
        <dbReference type="ARBA" id="ARBA00013368"/>
    </source>
</evidence>
<evidence type="ECO:0000259" key="5">
    <source>
        <dbReference type="Pfam" id="PF13476"/>
    </source>
</evidence>
<organism evidence="6 7">
    <name type="scientific">Bacillus thuringiensis</name>
    <dbReference type="NCBI Taxonomy" id="1428"/>
    <lineage>
        <taxon>Bacteria</taxon>
        <taxon>Bacillati</taxon>
        <taxon>Bacillota</taxon>
        <taxon>Bacilli</taxon>
        <taxon>Bacillales</taxon>
        <taxon>Bacillaceae</taxon>
        <taxon>Bacillus</taxon>
        <taxon>Bacillus cereus group</taxon>
    </lineage>
</organism>
<comment type="subunit">
    <text evidence="2">Heterodimer of SbcC and SbcD.</text>
</comment>
<dbReference type="Proteomes" id="UP000220397">
    <property type="component" value="Unassembled WGS sequence"/>
</dbReference>